<dbReference type="InterPro" id="IPR000257">
    <property type="entry name" value="Uroporphyrinogen_deCOase"/>
</dbReference>
<dbReference type="UniPathway" id="UPA00251">
    <property type="reaction ID" value="UER00321"/>
</dbReference>
<evidence type="ECO:0000256" key="6">
    <source>
        <dbReference type="ARBA" id="ARBA00022490"/>
    </source>
</evidence>
<name>A0A0B5FCE1_9BACT</name>
<dbReference type="RefSeq" id="WP_040199244.1">
    <property type="nucleotide sequence ID" value="NZ_CP010311.1"/>
</dbReference>
<evidence type="ECO:0000256" key="4">
    <source>
        <dbReference type="ARBA" id="ARBA00011738"/>
    </source>
</evidence>
<dbReference type="HOGENOM" id="CLU_040933_0_0_7"/>
<organism evidence="15 16">
    <name type="scientific">Geoalkalibacter subterraneus</name>
    <dbReference type="NCBI Taxonomy" id="483547"/>
    <lineage>
        <taxon>Bacteria</taxon>
        <taxon>Pseudomonadati</taxon>
        <taxon>Thermodesulfobacteriota</taxon>
        <taxon>Desulfuromonadia</taxon>
        <taxon>Desulfuromonadales</taxon>
        <taxon>Geoalkalibacteraceae</taxon>
        <taxon>Geoalkalibacter</taxon>
    </lineage>
</organism>
<sequence length="342" mass="38461">MSDYRFIKACWGQPVDMTPVWLMRQAGRYLPQYMEVRRNVSFLELCKTPELAAEVTIQPIDYLGADAAILFSDILTPVEPMGLKLDFAPGPVFENPVRTQADIDALRIPEMEEDVPYVLETIRILRREFEGRVPLIGFGGAPFTLACYMVEGKGSKDFAQIKRMMYAEPQMYAALMDKVTEMDRLYLNAQIEAGAQAIQIFDTWGGILSPVDYERYILPYTTRLIDGLNRQGVPVIHFVKGAGTMLELVKRAGSDVIGLDWHISLNKARTLLGTEVAVQGNLDPTVLYAQPEYIEQEVKRILDENGDRPGHIFNLGHGILPTVPPEHAKFMVECVHRLSAKG</sequence>
<dbReference type="OrthoDB" id="9806656at2"/>
<evidence type="ECO:0000313" key="15">
    <source>
        <dbReference type="EMBL" id="AJF05847.1"/>
    </source>
</evidence>
<dbReference type="PROSITE" id="PS00907">
    <property type="entry name" value="UROD_2"/>
    <property type="match status" value="1"/>
</dbReference>
<evidence type="ECO:0000256" key="12">
    <source>
        <dbReference type="RuleBase" id="RU004169"/>
    </source>
</evidence>
<dbReference type="KEGG" id="gsb:GSUB_03720"/>
<feature type="binding site" evidence="10">
    <location>
        <position position="148"/>
    </location>
    <ligand>
        <name>substrate</name>
    </ligand>
</feature>
<feature type="binding site" evidence="10">
    <location>
        <position position="73"/>
    </location>
    <ligand>
        <name>substrate</name>
    </ligand>
</feature>
<evidence type="ECO:0000256" key="11">
    <source>
        <dbReference type="RuleBase" id="RU000554"/>
    </source>
</evidence>
<dbReference type="GO" id="GO:0019353">
    <property type="term" value="P:protoporphyrinogen IX biosynthetic process from glutamate"/>
    <property type="evidence" value="ECO:0007669"/>
    <property type="project" value="TreeGrafter"/>
</dbReference>
<comment type="similarity">
    <text evidence="3 10 12">Belongs to the uroporphyrinogen decarboxylase family.</text>
</comment>
<evidence type="ECO:0000256" key="1">
    <source>
        <dbReference type="ARBA" id="ARBA00004514"/>
    </source>
</evidence>
<keyword evidence="7 10" id="KW-0210">Decarboxylase</keyword>
<proteinExistence type="inferred from homology"/>
<dbReference type="PROSITE" id="PS00906">
    <property type="entry name" value="UROD_1"/>
    <property type="match status" value="1"/>
</dbReference>
<keyword evidence="8 10" id="KW-0456">Lyase</keyword>
<dbReference type="AlphaFoldDB" id="A0A0B5FCE1"/>
<evidence type="ECO:0000259" key="13">
    <source>
        <dbReference type="PROSITE" id="PS00906"/>
    </source>
</evidence>
<comment type="function">
    <text evidence="10">Catalyzes the decarboxylation of four acetate groups of uroporphyrinogen-III to yield coproporphyrinogen-III.</text>
</comment>
<dbReference type="Pfam" id="PF01208">
    <property type="entry name" value="URO-D"/>
    <property type="match status" value="1"/>
</dbReference>
<evidence type="ECO:0000313" key="16">
    <source>
        <dbReference type="Proteomes" id="UP000035036"/>
    </source>
</evidence>
<dbReference type="GO" id="GO:0004853">
    <property type="term" value="F:uroporphyrinogen decarboxylase activity"/>
    <property type="evidence" value="ECO:0007669"/>
    <property type="project" value="UniProtKB-UniRule"/>
</dbReference>
<dbReference type="Proteomes" id="UP000035036">
    <property type="component" value="Chromosome"/>
</dbReference>
<keyword evidence="6 10" id="KW-0963">Cytoplasm</keyword>
<evidence type="ECO:0000256" key="3">
    <source>
        <dbReference type="ARBA" id="ARBA00009935"/>
    </source>
</evidence>
<dbReference type="EC" id="4.1.1.37" evidence="5 10"/>
<dbReference type="CDD" id="cd00717">
    <property type="entry name" value="URO-D"/>
    <property type="match status" value="1"/>
</dbReference>
<comment type="catalytic activity">
    <reaction evidence="10 11">
        <text>uroporphyrinogen III + 4 H(+) = coproporphyrinogen III + 4 CO2</text>
        <dbReference type="Rhea" id="RHEA:19865"/>
        <dbReference type="ChEBI" id="CHEBI:15378"/>
        <dbReference type="ChEBI" id="CHEBI:16526"/>
        <dbReference type="ChEBI" id="CHEBI:57308"/>
        <dbReference type="ChEBI" id="CHEBI:57309"/>
        <dbReference type="EC" id="4.1.1.37"/>
    </reaction>
</comment>
<dbReference type="Gene3D" id="3.20.20.210">
    <property type="match status" value="1"/>
</dbReference>
<dbReference type="EMBL" id="CP010311">
    <property type="protein sequence ID" value="AJF05847.1"/>
    <property type="molecule type" value="Genomic_DNA"/>
</dbReference>
<feature type="binding site" evidence="10">
    <location>
        <position position="317"/>
    </location>
    <ligand>
        <name>substrate</name>
    </ligand>
</feature>
<feature type="domain" description="Uroporphyrinogen decarboxylase (URO-D)" evidence="13">
    <location>
        <begin position="19"/>
        <end position="28"/>
    </location>
</feature>
<feature type="site" description="Transition state stabilizer" evidence="10">
    <location>
        <position position="73"/>
    </location>
</feature>
<comment type="subunit">
    <text evidence="4 10">Homodimer.</text>
</comment>
<evidence type="ECO:0000256" key="9">
    <source>
        <dbReference type="ARBA" id="ARBA00023244"/>
    </source>
</evidence>
<dbReference type="SUPFAM" id="SSF51726">
    <property type="entry name" value="UROD/MetE-like"/>
    <property type="match status" value="1"/>
</dbReference>
<evidence type="ECO:0000256" key="7">
    <source>
        <dbReference type="ARBA" id="ARBA00022793"/>
    </source>
</evidence>
<dbReference type="FunFam" id="3.20.20.210:FF:000008">
    <property type="entry name" value="Uroporphyrinogen decarboxylase"/>
    <property type="match status" value="1"/>
</dbReference>
<feature type="binding site" evidence="10">
    <location>
        <position position="203"/>
    </location>
    <ligand>
        <name>substrate</name>
    </ligand>
</feature>
<evidence type="ECO:0000256" key="8">
    <source>
        <dbReference type="ARBA" id="ARBA00023239"/>
    </source>
</evidence>
<keyword evidence="16" id="KW-1185">Reference proteome</keyword>
<gene>
    <name evidence="10" type="primary">hemE</name>
    <name evidence="15" type="ORF">GSUB_03720</name>
</gene>
<dbReference type="NCBIfam" id="TIGR01464">
    <property type="entry name" value="hemE"/>
    <property type="match status" value="1"/>
</dbReference>
<dbReference type="PANTHER" id="PTHR21091">
    <property type="entry name" value="METHYLTETRAHYDROFOLATE:HOMOCYSTEINE METHYLTRANSFERASE RELATED"/>
    <property type="match status" value="1"/>
</dbReference>
<reference evidence="15 16" key="1">
    <citation type="journal article" date="2015" name="Genome Announc.">
        <title>Genomes of Geoalkalibacter ferrihydriticus Z-0531T and Geoalkalibacter subterraneus Red1T, Two Haloalkaliphilic Metal-Reducing Deltaproteobacteria.</title>
        <authorList>
            <person name="Badalamenti J.P."/>
            <person name="Krajmalnik-Brown R."/>
            <person name="Torres C.I."/>
            <person name="Bond D.R."/>
        </authorList>
    </citation>
    <scope>NUCLEOTIDE SEQUENCE [LARGE SCALE GENOMIC DNA]</scope>
    <source>
        <strain evidence="15 16">Red1</strain>
    </source>
</reference>
<accession>A0A0B5FCE1</accession>
<dbReference type="HAMAP" id="MF_00218">
    <property type="entry name" value="URO_D"/>
    <property type="match status" value="1"/>
</dbReference>
<dbReference type="PANTHER" id="PTHR21091:SF169">
    <property type="entry name" value="UROPORPHYRINOGEN DECARBOXYLASE"/>
    <property type="match status" value="1"/>
</dbReference>
<dbReference type="STRING" id="483547.GSUB_03720"/>
<evidence type="ECO:0000256" key="2">
    <source>
        <dbReference type="ARBA" id="ARBA00004804"/>
    </source>
</evidence>
<feature type="domain" description="Uroporphyrinogen decarboxylase (URO-D)" evidence="14">
    <location>
        <begin position="136"/>
        <end position="152"/>
    </location>
</feature>
<comment type="pathway">
    <text evidence="2 10 11">Porphyrin-containing compound metabolism; protoporphyrin-IX biosynthesis; coproporphyrinogen-III from 5-aminolevulinate: step 4/4.</text>
</comment>
<keyword evidence="9 10" id="KW-0627">Porphyrin biosynthesis</keyword>
<comment type="subcellular location">
    <subcellularLocation>
        <location evidence="1">Cytoplasm</location>
        <location evidence="1">Cytosol</location>
    </subcellularLocation>
</comment>
<dbReference type="InterPro" id="IPR038071">
    <property type="entry name" value="UROD/MetE-like_sf"/>
</dbReference>
<comment type="caution">
    <text evidence="10">Lacks conserved residue(s) required for the propagation of feature annotation.</text>
</comment>
<protein>
    <recommendedName>
        <fullName evidence="5 10">Uroporphyrinogen decarboxylase</fullName>
        <shortName evidence="10">UPD</shortName>
        <shortName evidence="10">URO-D</shortName>
        <ecNumber evidence="5 10">4.1.1.37</ecNumber>
    </recommendedName>
</protein>
<dbReference type="InterPro" id="IPR006361">
    <property type="entry name" value="Uroporphyrinogen_deCO2ase_HemE"/>
</dbReference>
<feature type="binding site" evidence="10">
    <location>
        <begin position="24"/>
        <end position="28"/>
    </location>
    <ligand>
        <name>substrate</name>
    </ligand>
</feature>
<evidence type="ECO:0000256" key="10">
    <source>
        <dbReference type="HAMAP-Rule" id="MF_00218"/>
    </source>
</evidence>
<evidence type="ECO:0000256" key="5">
    <source>
        <dbReference type="ARBA" id="ARBA00012288"/>
    </source>
</evidence>
<dbReference type="GO" id="GO:0005829">
    <property type="term" value="C:cytosol"/>
    <property type="evidence" value="ECO:0007669"/>
    <property type="project" value="UniProtKB-SubCell"/>
</dbReference>
<evidence type="ECO:0000259" key="14">
    <source>
        <dbReference type="PROSITE" id="PS00907"/>
    </source>
</evidence>